<dbReference type="EMBL" id="BGPR01000735">
    <property type="protein sequence ID" value="GBM33506.1"/>
    <property type="molecule type" value="Genomic_DNA"/>
</dbReference>
<evidence type="ECO:0000256" key="1">
    <source>
        <dbReference type="SAM" id="MobiDB-lite"/>
    </source>
</evidence>
<sequence>MGASERAPPPSFHTTPVGGRSAPTYDLMCSSPLIRRIFSGTFRPRSRDLTTRPTRASPGVSQLLQETNPSTNIYLLIKTLSVIRQRTDASRKRLSLIGLDDEIQSFITW</sequence>
<name>A0A4Y2EZR7_ARAVE</name>
<organism evidence="2 3">
    <name type="scientific">Araneus ventricosus</name>
    <name type="common">Orbweaver spider</name>
    <name type="synonym">Epeira ventricosa</name>
    <dbReference type="NCBI Taxonomy" id="182803"/>
    <lineage>
        <taxon>Eukaryota</taxon>
        <taxon>Metazoa</taxon>
        <taxon>Ecdysozoa</taxon>
        <taxon>Arthropoda</taxon>
        <taxon>Chelicerata</taxon>
        <taxon>Arachnida</taxon>
        <taxon>Araneae</taxon>
        <taxon>Araneomorphae</taxon>
        <taxon>Entelegynae</taxon>
        <taxon>Araneoidea</taxon>
        <taxon>Araneidae</taxon>
        <taxon>Araneus</taxon>
    </lineage>
</organism>
<dbReference type="Proteomes" id="UP000499080">
    <property type="component" value="Unassembled WGS sequence"/>
</dbReference>
<evidence type="ECO:0000313" key="2">
    <source>
        <dbReference type="EMBL" id="GBM33506.1"/>
    </source>
</evidence>
<gene>
    <name evidence="2" type="ORF">AVEN_273003_1</name>
</gene>
<reference evidence="2 3" key="1">
    <citation type="journal article" date="2019" name="Sci. Rep.">
        <title>Orb-weaving spider Araneus ventricosus genome elucidates the spidroin gene catalogue.</title>
        <authorList>
            <person name="Kono N."/>
            <person name="Nakamura H."/>
            <person name="Ohtoshi R."/>
            <person name="Moran D.A.P."/>
            <person name="Shinohara A."/>
            <person name="Yoshida Y."/>
            <person name="Fujiwara M."/>
            <person name="Mori M."/>
            <person name="Tomita M."/>
            <person name="Arakawa K."/>
        </authorList>
    </citation>
    <scope>NUCLEOTIDE SEQUENCE [LARGE SCALE GENOMIC DNA]</scope>
</reference>
<evidence type="ECO:0000313" key="3">
    <source>
        <dbReference type="Proteomes" id="UP000499080"/>
    </source>
</evidence>
<feature type="region of interest" description="Disordered" evidence="1">
    <location>
        <begin position="1"/>
        <end position="24"/>
    </location>
</feature>
<dbReference type="AlphaFoldDB" id="A0A4Y2EZR7"/>
<comment type="caution">
    <text evidence="2">The sequence shown here is derived from an EMBL/GenBank/DDBJ whole genome shotgun (WGS) entry which is preliminary data.</text>
</comment>
<accession>A0A4Y2EZR7</accession>
<proteinExistence type="predicted"/>
<protein>
    <submittedName>
        <fullName evidence="2">Uncharacterized protein</fullName>
    </submittedName>
</protein>
<keyword evidence="3" id="KW-1185">Reference proteome</keyword>